<dbReference type="Proteomes" id="UP001146067">
    <property type="component" value="Unassembled WGS sequence"/>
</dbReference>
<reference evidence="2" key="1">
    <citation type="submission" date="2022-12" db="EMBL/GenBank/DDBJ databases">
        <title>Gycomyces niveus sp.nov.,a novel actinomycete isolated from soil in Shouguan.</title>
        <authorList>
            <person name="Yang X."/>
        </authorList>
    </citation>
    <scope>NUCLEOTIDE SEQUENCE</scope>
    <source>
        <strain evidence="2">NEAU-A15</strain>
    </source>
</reference>
<evidence type="ECO:0000313" key="3">
    <source>
        <dbReference type="Proteomes" id="UP001146067"/>
    </source>
</evidence>
<feature type="domain" description="SAF" evidence="1">
    <location>
        <begin position="49"/>
        <end position="114"/>
    </location>
</feature>
<evidence type="ECO:0000259" key="1">
    <source>
        <dbReference type="SMART" id="SM00858"/>
    </source>
</evidence>
<dbReference type="Gene3D" id="3.90.1210.10">
    <property type="entry name" value="Antifreeze-like/N-acetylneuraminic acid synthase C-terminal domain"/>
    <property type="match status" value="1"/>
</dbReference>
<dbReference type="EMBL" id="JAPZVP010000006">
    <property type="protein sequence ID" value="MDA1359764.1"/>
    <property type="molecule type" value="Genomic_DNA"/>
</dbReference>
<dbReference type="RefSeq" id="WP_270109645.1">
    <property type="nucleotide sequence ID" value="NZ_JAPZVP010000006.1"/>
</dbReference>
<protein>
    <submittedName>
        <fullName evidence="2">SAF domain-containing protein</fullName>
    </submittedName>
</protein>
<dbReference type="Pfam" id="PF08666">
    <property type="entry name" value="SAF"/>
    <property type="match status" value="1"/>
</dbReference>
<accession>A0A9X3PBY6</accession>
<dbReference type="AlphaFoldDB" id="A0A9X3PBY6"/>
<dbReference type="SMART" id="SM00858">
    <property type="entry name" value="SAF"/>
    <property type="match status" value="1"/>
</dbReference>
<name>A0A9X3PBY6_9ACTN</name>
<dbReference type="InterPro" id="IPR013974">
    <property type="entry name" value="SAF"/>
</dbReference>
<sequence>MNAKTTMKSKPERRRPPRRTVALIACILAALGSAAVFSLVAFTNAEERTTVLVARQALAAGHVVTNADLDEREVAAADVADLEAMDADHASSVVGKVVAVPVTEGALLTERMLGDAALPEPGRVTATVLLADGRWPTALEAGLPVTVMGVNAAGAAWQTGAVALGIAVPEGGGGALVSLSLTAADAPALAGADPASLMVVISAPTAPTGGN</sequence>
<keyword evidence="3" id="KW-1185">Reference proteome</keyword>
<comment type="caution">
    <text evidence="2">The sequence shown here is derived from an EMBL/GenBank/DDBJ whole genome shotgun (WGS) entry which is preliminary data.</text>
</comment>
<proteinExistence type="predicted"/>
<organism evidence="2 3">
    <name type="scientific">Glycomyces luteolus</name>
    <dbReference type="NCBI Taxonomy" id="2670330"/>
    <lineage>
        <taxon>Bacteria</taxon>
        <taxon>Bacillati</taxon>
        <taxon>Actinomycetota</taxon>
        <taxon>Actinomycetes</taxon>
        <taxon>Glycomycetales</taxon>
        <taxon>Glycomycetaceae</taxon>
        <taxon>Glycomyces</taxon>
    </lineage>
</organism>
<gene>
    <name evidence="2" type="ORF">O1R50_09030</name>
</gene>
<evidence type="ECO:0000313" key="2">
    <source>
        <dbReference type="EMBL" id="MDA1359764.1"/>
    </source>
</evidence>